<feature type="transmembrane region" description="Helical" evidence="1">
    <location>
        <begin position="20"/>
        <end position="41"/>
    </location>
</feature>
<dbReference type="EMBL" id="JACHOR010000003">
    <property type="protein sequence ID" value="MBB5746178.1"/>
    <property type="molecule type" value="Genomic_DNA"/>
</dbReference>
<organism evidence="2 3">
    <name type="scientific">Brevundimonas variabilis</name>
    <dbReference type="NCBI Taxonomy" id="74312"/>
    <lineage>
        <taxon>Bacteria</taxon>
        <taxon>Pseudomonadati</taxon>
        <taxon>Pseudomonadota</taxon>
        <taxon>Alphaproteobacteria</taxon>
        <taxon>Caulobacterales</taxon>
        <taxon>Caulobacteraceae</taxon>
        <taxon>Brevundimonas</taxon>
    </lineage>
</organism>
<feature type="transmembrane region" description="Helical" evidence="1">
    <location>
        <begin position="163"/>
        <end position="185"/>
    </location>
</feature>
<feature type="transmembrane region" description="Helical" evidence="1">
    <location>
        <begin position="76"/>
        <end position="95"/>
    </location>
</feature>
<keyword evidence="3" id="KW-1185">Reference proteome</keyword>
<dbReference type="GO" id="GO:0005886">
    <property type="term" value="C:plasma membrane"/>
    <property type="evidence" value="ECO:0007669"/>
    <property type="project" value="UniProtKB-SubCell"/>
</dbReference>
<dbReference type="Proteomes" id="UP000545037">
    <property type="component" value="Unassembled WGS sequence"/>
</dbReference>
<dbReference type="GO" id="GO:0140359">
    <property type="term" value="F:ABC-type transporter activity"/>
    <property type="evidence" value="ECO:0007669"/>
    <property type="project" value="InterPro"/>
</dbReference>
<keyword evidence="1" id="KW-1133">Transmembrane helix</keyword>
<dbReference type="PANTHER" id="PTHR37305:SF1">
    <property type="entry name" value="MEMBRANE PROTEIN"/>
    <property type="match status" value="1"/>
</dbReference>
<protein>
    <submittedName>
        <fullName evidence="2">ABC-2 type transport system permease protein</fullName>
    </submittedName>
</protein>
<sequence length="287" mass="30625">MLADAIRSEAYRFGKNRMTVFWSLLFIPVLFAIGGVIYHLVTKARTAEMATKLNLPATMGLEPVNLAGDLMNGAGAAANGAILVFMLVAAATLYAGDYRWETWRLITARNSRINLVLGKLITFALLAVVAMVLFMVAGILFGVSQAIVFERPLSFSFEAGEPGKIALLVGLSWVRIIQYAMVALLTAAITRSLLATLFVPVVLGFAQSLIGGPGLPLLGWAPTDWAAQLTLPGLAFDTLKAAVMAEPAAPPAPDGLALKAAVSLTLWTLVPLALALAWFQRQDLSKE</sequence>
<accession>A0A7W9CIT4</accession>
<dbReference type="AlphaFoldDB" id="A0A7W9CIT4"/>
<dbReference type="PANTHER" id="PTHR37305">
    <property type="entry name" value="INTEGRAL MEMBRANE PROTEIN-RELATED"/>
    <property type="match status" value="1"/>
</dbReference>
<proteinExistence type="predicted"/>
<name>A0A7W9CIT4_9CAUL</name>
<reference evidence="2 3" key="1">
    <citation type="submission" date="2020-08" db="EMBL/GenBank/DDBJ databases">
        <title>Genomic Encyclopedia of Type Strains, Phase IV (KMG-IV): sequencing the most valuable type-strain genomes for metagenomic binning, comparative biology and taxonomic classification.</title>
        <authorList>
            <person name="Goeker M."/>
        </authorList>
    </citation>
    <scope>NUCLEOTIDE SEQUENCE [LARGE SCALE GENOMIC DNA]</scope>
    <source>
        <strain evidence="2 3">DSM 4737</strain>
    </source>
</reference>
<feature type="transmembrane region" description="Helical" evidence="1">
    <location>
        <begin position="192"/>
        <end position="210"/>
    </location>
</feature>
<feature type="transmembrane region" description="Helical" evidence="1">
    <location>
        <begin position="256"/>
        <end position="279"/>
    </location>
</feature>
<evidence type="ECO:0000256" key="1">
    <source>
        <dbReference type="SAM" id="Phobius"/>
    </source>
</evidence>
<dbReference type="Pfam" id="PF12679">
    <property type="entry name" value="ABC2_membrane_2"/>
    <property type="match status" value="1"/>
</dbReference>
<comment type="caution">
    <text evidence="2">The sequence shown here is derived from an EMBL/GenBank/DDBJ whole genome shotgun (WGS) entry which is preliminary data.</text>
</comment>
<feature type="transmembrane region" description="Helical" evidence="1">
    <location>
        <begin position="116"/>
        <end position="143"/>
    </location>
</feature>
<evidence type="ECO:0000313" key="3">
    <source>
        <dbReference type="Proteomes" id="UP000545037"/>
    </source>
</evidence>
<keyword evidence="1" id="KW-0472">Membrane</keyword>
<keyword evidence="1" id="KW-0812">Transmembrane</keyword>
<gene>
    <name evidence="2" type="ORF">GGR13_001782</name>
</gene>
<evidence type="ECO:0000313" key="2">
    <source>
        <dbReference type="EMBL" id="MBB5746178.1"/>
    </source>
</evidence>
<dbReference type="RefSeq" id="WP_183213178.1">
    <property type="nucleotide sequence ID" value="NZ_JACHOR010000003.1"/>
</dbReference>